<evidence type="ECO:0000256" key="6">
    <source>
        <dbReference type="SAM" id="Phobius"/>
    </source>
</evidence>
<dbReference type="EMBL" id="DUZY01000008">
    <property type="protein sequence ID" value="DAD47886.1"/>
    <property type="molecule type" value="Genomic_DNA"/>
</dbReference>
<dbReference type="Pfam" id="PF03092">
    <property type="entry name" value="BT1"/>
    <property type="match status" value="1"/>
</dbReference>
<dbReference type="AlphaFoldDB" id="A0A822ZYG5"/>
<evidence type="ECO:0000256" key="4">
    <source>
        <dbReference type="ARBA" id="ARBA00022989"/>
    </source>
</evidence>
<evidence type="ECO:0000313" key="7">
    <source>
        <dbReference type="EMBL" id="DAD47886.1"/>
    </source>
</evidence>
<evidence type="ECO:0000256" key="2">
    <source>
        <dbReference type="ARBA" id="ARBA00022448"/>
    </source>
</evidence>
<keyword evidence="2" id="KW-0813">Transport</keyword>
<name>A0A822ZYG5_NELNU</name>
<dbReference type="Proteomes" id="UP000607653">
    <property type="component" value="Unassembled WGS sequence"/>
</dbReference>
<gene>
    <name evidence="7" type="ORF">HUJ06_017823</name>
</gene>
<keyword evidence="3 6" id="KW-0812">Transmembrane</keyword>
<organism evidence="7 8">
    <name type="scientific">Nelumbo nucifera</name>
    <name type="common">Sacred lotus</name>
    <dbReference type="NCBI Taxonomy" id="4432"/>
    <lineage>
        <taxon>Eukaryota</taxon>
        <taxon>Viridiplantae</taxon>
        <taxon>Streptophyta</taxon>
        <taxon>Embryophyta</taxon>
        <taxon>Tracheophyta</taxon>
        <taxon>Spermatophyta</taxon>
        <taxon>Magnoliopsida</taxon>
        <taxon>Proteales</taxon>
        <taxon>Nelumbonaceae</taxon>
        <taxon>Nelumbo</taxon>
    </lineage>
</organism>
<dbReference type="PANTHER" id="PTHR31585">
    <property type="entry name" value="FOLATE-BIOPTERIN TRANSPORTER 1, CHLOROPLASTIC"/>
    <property type="match status" value="1"/>
</dbReference>
<comment type="caution">
    <text evidence="7">The sequence shown here is derived from an EMBL/GenBank/DDBJ whole genome shotgun (WGS) entry which is preliminary data.</text>
</comment>
<sequence length="126" mass="13848">MSIIVSALAPSIQRENEDDEPYPDSITRVLHPCTCLSSKNMSRGMEATLFAIPMSISNGDSSIGGLICSGLMQLFGVTKDNFDNLAMLILMVLYNIRYLIVLGLVPRDNLIAMSKRYVDVAQMKSS</sequence>
<dbReference type="PANTHER" id="PTHR31585:SF0">
    <property type="entry name" value="FOLATE-BIOPTERIN TRANSPORTER 1, CHLOROPLASTIC"/>
    <property type="match status" value="1"/>
</dbReference>
<protein>
    <submittedName>
        <fullName evidence="7">Uncharacterized protein</fullName>
    </submittedName>
</protein>
<comment type="subcellular location">
    <subcellularLocation>
        <location evidence="1">Membrane</location>
        <topology evidence="1">Multi-pass membrane protein</topology>
    </subcellularLocation>
</comment>
<feature type="transmembrane region" description="Helical" evidence="6">
    <location>
        <begin position="85"/>
        <end position="105"/>
    </location>
</feature>
<accession>A0A822ZYG5</accession>
<reference evidence="7 8" key="1">
    <citation type="journal article" date="2020" name="Mol. Biol. Evol.">
        <title>Distinct Expression and Methylation Patterns for Genes with Different Fates following a Single Whole-Genome Duplication in Flowering Plants.</title>
        <authorList>
            <person name="Shi T."/>
            <person name="Rahmani R.S."/>
            <person name="Gugger P.F."/>
            <person name="Wang M."/>
            <person name="Li H."/>
            <person name="Zhang Y."/>
            <person name="Li Z."/>
            <person name="Wang Q."/>
            <person name="Van de Peer Y."/>
            <person name="Marchal K."/>
            <person name="Chen J."/>
        </authorList>
    </citation>
    <scope>NUCLEOTIDE SEQUENCE [LARGE SCALE GENOMIC DNA]</scope>
    <source>
        <tissue evidence="7">Leaf</tissue>
    </source>
</reference>
<dbReference type="GO" id="GO:0016020">
    <property type="term" value="C:membrane"/>
    <property type="evidence" value="ECO:0007669"/>
    <property type="project" value="UniProtKB-SubCell"/>
</dbReference>
<evidence type="ECO:0000256" key="1">
    <source>
        <dbReference type="ARBA" id="ARBA00004141"/>
    </source>
</evidence>
<dbReference type="InterPro" id="IPR039309">
    <property type="entry name" value="BT1"/>
</dbReference>
<evidence type="ECO:0000256" key="3">
    <source>
        <dbReference type="ARBA" id="ARBA00022692"/>
    </source>
</evidence>
<evidence type="ECO:0000313" key="8">
    <source>
        <dbReference type="Proteomes" id="UP000607653"/>
    </source>
</evidence>
<proteinExistence type="predicted"/>
<keyword evidence="5 6" id="KW-0472">Membrane</keyword>
<keyword evidence="4 6" id="KW-1133">Transmembrane helix</keyword>
<keyword evidence="8" id="KW-1185">Reference proteome</keyword>
<evidence type="ECO:0000256" key="5">
    <source>
        <dbReference type="ARBA" id="ARBA00023136"/>
    </source>
</evidence>